<evidence type="ECO:0000256" key="1">
    <source>
        <dbReference type="SAM" id="MobiDB-lite"/>
    </source>
</evidence>
<reference evidence="2 3" key="1">
    <citation type="submission" date="2021-06" db="EMBL/GenBank/DDBJ databases">
        <authorList>
            <person name="Kallberg Y."/>
            <person name="Tangrot J."/>
            <person name="Rosling A."/>
        </authorList>
    </citation>
    <scope>NUCLEOTIDE SEQUENCE [LARGE SCALE GENOMIC DNA]</scope>
    <source>
        <strain evidence="2 3">120-4 pot B 10/14</strain>
    </source>
</reference>
<keyword evidence="3" id="KW-1185">Reference proteome</keyword>
<evidence type="ECO:0000313" key="3">
    <source>
        <dbReference type="Proteomes" id="UP000789901"/>
    </source>
</evidence>
<feature type="non-terminal residue" evidence="2">
    <location>
        <position position="1"/>
    </location>
</feature>
<dbReference type="EMBL" id="CAJVQB010070548">
    <property type="protein sequence ID" value="CAG8842881.1"/>
    <property type="molecule type" value="Genomic_DNA"/>
</dbReference>
<organism evidence="2 3">
    <name type="scientific">Gigaspora margarita</name>
    <dbReference type="NCBI Taxonomy" id="4874"/>
    <lineage>
        <taxon>Eukaryota</taxon>
        <taxon>Fungi</taxon>
        <taxon>Fungi incertae sedis</taxon>
        <taxon>Mucoromycota</taxon>
        <taxon>Glomeromycotina</taxon>
        <taxon>Glomeromycetes</taxon>
        <taxon>Diversisporales</taxon>
        <taxon>Gigasporaceae</taxon>
        <taxon>Gigaspora</taxon>
    </lineage>
</organism>
<dbReference type="Proteomes" id="UP000789901">
    <property type="component" value="Unassembled WGS sequence"/>
</dbReference>
<accession>A0ABN7WXW6</accession>
<feature type="region of interest" description="Disordered" evidence="1">
    <location>
        <begin position="1"/>
        <end position="32"/>
    </location>
</feature>
<sequence>SVAIDSDSSPLSSSDSNSSPLSSSDLDSSGGNISSLKYIVQLTNF</sequence>
<name>A0ABN7WXW6_GIGMA</name>
<protein>
    <submittedName>
        <fullName evidence="2">2043_t:CDS:1</fullName>
    </submittedName>
</protein>
<comment type="caution">
    <text evidence="2">The sequence shown here is derived from an EMBL/GenBank/DDBJ whole genome shotgun (WGS) entry which is preliminary data.</text>
</comment>
<gene>
    <name evidence="2" type="ORF">GMARGA_LOCUS36231</name>
</gene>
<evidence type="ECO:0000313" key="2">
    <source>
        <dbReference type="EMBL" id="CAG8842881.1"/>
    </source>
</evidence>
<proteinExistence type="predicted"/>